<protein>
    <recommendedName>
        <fullName evidence="7">Phage shock protein PspC N-terminal domain-containing protein</fullName>
    </recommendedName>
</protein>
<feature type="transmembrane region" description="Helical" evidence="6">
    <location>
        <begin position="43"/>
        <end position="62"/>
    </location>
</feature>
<evidence type="ECO:0000313" key="9">
    <source>
        <dbReference type="Proteomes" id="UP000632222"/>
    </source>
</evidence>
<dbReference type="RefSeq" id="WP_188999715.1">
    <property type="nucleotide sequence ID" value="NZ_BMOD01000002.1"/>
</dbReference>
<evidence type="ECO:0000313" key="8">
    <source>
        <dbReference type="EMBL" id="GGJ22592.1"/>
    </source>
</evidence>
<keyword evidence="4 6" id="KW-1133">Transmembrane helix</keyword>
<proteinExistence type="predicted"/>
<evidence type="ECO:0000256" key="6">
    <source>
        <dbReference type="SAM" id="Phobius"/>
    </source>
</evidence>
<dbReference type="Proteomes" id="UP000632222">
    <property type="component" value="Unassembled WGS sequence"/>
</dbReference>
<dbReference type="EMBL" id="BMOD01000002">
    <property type="protein sequence ID" value="GGJ22592.1"/>
    <property type="molecule type" value="Genomic_DNA"/>
</dbReference>
<organism evidence="8 9">
    <name type="scientific">Deinococcus roseus</name>
    <dbReference type="NCBI Taxonomy" id="392414"/>
    <lineage>
        <taxon>Bacteria</taxon>
        <taxon>Thermotogati</taxon>
        <taxon>Deinococcota</taxon>
        <taxon>Deinococci</taxon>
        <taxon>Deinococcales</taxon>
        <taxon>Deinococcaceae</taxon>
        <taxon>Deinococcus</taxon>
    </lineage>
</organism>
<keyword evidence="3 6" id="KW-0812">Transmembrane</keyword>
<evidence type="ECO:0000256" key="2">
    <source>
        <dbReference type="ARBA" id="ARBA00022475"/>
    </source>
</evidence>
<name>A0ABQ2CUR6_9DEIO</name>
<gene>
    <name evidence="8" type="ORF">GCM10008938_06030</name>
</gene>
<evidence type="ECO:0000256" key="4">
    <source>
        <dbReference type="ARBA" id="ARBA00022989"/>
    </source>
</evidence>
<dbReference type="InterPro" id="IPR007168">
    <property type="entry name" value="Phageshock_PspC_N"/>
</dbReference>
<feature type="transmembrane region" description="Helical" evidence="6">
    <location>
        <begin position="106"/>
        <end position="133"/>
    </location>
</feature>
<dbReference type="PANTHER" id="PTHR33885">
    <property type="entry name" value="PHAGE SHOCK PROTEIN C"/>
    <property type="match status" value="1"/>
</dbReference>
<accession>A0ABQ2CUR6</accession>
<evidence type="ECO:0000256" key="5">
    <source>
        <dbReference type="ARBA" id="ARBA00023136"/>
    </source>
</evidence>
<keyword evidence="2" id="KW-1003">Cell membrane</keyword>
<comment type="subcellular location">
    <subcellularLocation>
        <location evidence="1">Cell membrane</location>
        <topology evidence="1">Single-pass membrane protein</topology>
    </subcellularLocation>
</comment>
<sequence length="138" mass="15431">MLDQKKFFRTRQDRILAGVMGGLGNYFNVNPAILRIAVALLAIYYPVGGVLLLAYIAAWILLPEAPLGNEKTFPPLFGNLQRSRTERMIAGVCGGLSRYYKLDVNILRIFFVILTLLSGGILTVAYLVLWMLLPQENL</sequence>
<evidence type="ECO:0000256" key="3">
    <source>
        <dbReference type="ARBA" id="ARBA00022692"/>
    </source>
</evidence>
<evidence type="ECO:0000256" key="1">
    <source>
        <dbReference type="ARBA" id="ARBA00004162"/>
    </source>
</evidence>
<dbReference type="Pfam" id="PF04024">
    <property type="entry name" value="PspC"/>
    <property type="match status" value="2"/>
</dbReference>
<dbReference type="InterPro" id="IPR052027">
    <property type="entry name" value="PspC"/>
</dbReference>
<feature type="domain" description="Phage shock protein PspC N-terminal" evidence="7">
    <location>
        <begin position="80"/>
        <end position="136"/>
    </location>
</feature>
<comment type="caution">
    <text evidence="8">The sequence shown here is derived from an EMBL/GenBank/DDBJ whole genome shotgun (WGS) entry which is preliminary data.</text>
</comment>
<reference evidence="9" key="1">
    <citation type="journal article" date="2019" name="Int. J. Syst. Evol. Microbiol.">
        <title>The Global Catalogue of Microorganisms (GCM) 10K type strain sequencing project: providing services to taxonomists for standard genome sequencing and annotation.</title>
        <authorList>
            <consortium name="The Broad Institute Genomics Platform"/>
            <consortium name="The Broad Institute Genome Sequencing Center for Infectious Disease"/>
            <person name="Wu L."/>
            <person name="Ma J."/>
        </authorList>
    </citation>
    <scope>NUCLEOTIDE SEQUENCE [LARGE SCALE GENOMIC DNA]</scope>
    <source>
        <strain evidence="9">JCM 14370</strain>
    </source>
</reference>
<keyword evidence="9" id="KW-1185">Reference proteome</keyword>
<evidence type="ECO:0000259" key="7">
    <source>
        <dbReference type="Pfam" id="PF04024"/>
    </source>
</evidence>
<feature type="domain" description="Phage shock protein PspC N-terminal" evidence="7">
    <location>
        <begin position="5"/>
        <end position="65"/>
    </location>
</feature>
<keyword evidence="5 6" id="KW-0472">Membrane</keyword>
<feature type="transmembrane region" description="Helical" evidence="6">
    <location>
        <begin position="15"/>
        <end position="37"/>
    </location>
</feature>
<dbReference type="PANTHER" id="PTHR33885:SF3">
    <property type="entry name" value="PHAGE SHOCK PROTEIN C"/>
    <property type="match status" value="1"/>
</dbReference>